<comment type="subcellular location">
    <subcellularLocation>
        <location evidence="1">Membrane</location>
        <topology evidence="1">Single-pass membrane protein</topology>
    </subcellularLocation>
    <subcellularLocation>
        <location evidence="2">Secreted</location>
    </subcellularLocation>
</comment>
<keyword evidence="4" id="KW-0430">Lectin</keyword>
<evidence type="ECO:0000256" key="1">
    <source>
        <dbReference type="ARBA" id="ARBA00004167"/>
    </source>
</evidence>
<name>A0A9Q0Y2C5_9SAUR</name>
<dbReference type="PANTHER" id="PTHR47536:SF1">
    <property type="entry name" value="C-TYPE LECTIN DOMAIN FAMILY 5 MEMBER A"/>
    <property type="match status" value="1"/>
</dbReference>
<feature type="transmembrane region" description="Helical" evidence="5">
    <location>
        <begin position="31"/>
        <end position="52"/>
    </location>
</feature>
<protein>
    <recommendedName>
        <fullName evidence="6">C-type lectin domain-containing protein</fullName>
    </recommendedName>
</protein>
<organism evidence="7 8">
    <name type="scientific">Phrynocephalus forsythii</name>
    <dbReference type="NCBI Taxonomy" id="171643"/>
    <lineage>
        <taxon>Eukaryota</taxon>
        <taxon>Metazoa</taxon>
        <taxon>Chordata</taxon>
        <taxon>Craniata</taxon>
        <taxon>Vertebrata</taxon>
        <taxon>Euteleostomi</taxon>
        <taxon>Lepidosauria</taxon>
        <taxon>Squamata</taxon>
        <taxon>Bifurcata</taxon>
        <taxon>Unidentata</taxon>
        <taxon>Episquamata</taxon>
        <taxon>Toxicofera</taxon>
        <taxon>Iguania</taxon>
        <taxon>Acrodonta</taxon>
        <taxon>Agamidae</taxon>
        <taxon>Agaminae</taxon>
        <taxon>Phrynocephalus</taxon>
    </lineage>
</organism>
<evidence type="ECO:0000259" key="6">
    <source>
        <dbReference type="PROSITE" id="PS50041"/>
    </source>
</evidence>
<evidence type="ECO:0000313" key="7">
    <source>
        <dbReference type="EMBL" id="KAJ7335458.1"/>
    </source>
</evidence>
<evidence type="ECO:0000256" key="2">
    <source>
        <dbReference type="ARBA" id="ARBA00004613"/>
    </source>
</evidence>
<evidence type="ECO:0000313" key="8">
    <source>
        <dbReference type="Proteomes" id="UP001142489"/>
    </source>
</evidence>
<gene>
    <name evidence="7" type="ORF">JRQ81_013399</name>
</gene>
<dbReference type="InterPro" id="IPR016186">
    <property type="entry name" value="C-type_lectin-like/link_sf"/>
</dbReference>
<proteinExistence type="predicted"/>
<keyword evidence="5" id="KW-1133">Transmembrane helix</keyword>
<dbReference type="Proteomes" id="UP001142489">
    <property type="component" value="Unassembled WGS sequence"/>
</dbReference>
<keyword evidence="8" id="KW-1185">Reference proteome</keyword>
<dbReference type="EMBL" id="JAPFRF010000004">
    <property type="protein sequence ID" value="KAJ7335458.1"/>
    <property type="molecule type" value="Genomic_DNA"/>
</dbReference>
<dbReference type="PROSITE" id="PS50041">
    <property type="entry name" value="C_TYPE_LECTIN_2"/>
    <property type="match status" value="1"/>
</dbReference>
<dbReference type="PANTHER" id="PTHR47536">
    <property type="entry name" value="C-TYPE LECTIN DOMAIN FAMILY 5 MEMBER A"/>
    <property type="match status" value="1"/>
</dbReference>
<dbReference type="Gene3D" id="3.10.100.10">
    <property type="entry name" value="Mannose-Binding Protein A, subunit A"/>
    <property type="match status" value="1"/>
</dbReference>
<dbReference type="GO" id="GO:0005576">
    <property type="term" value="C:extracellular region"/>
    <property type="evidence" value="ECO:0007669"/>
    <property type="project" value="UniProtKB-SubCell"/>
</dbReference>
<keyword evidence="5" id="KW-0812">Transmembrane</keyword>
<evidence type="ECO:0000256" key="4">
    <source>
        <dbReference type="ARBA" id="ARBA00022734"/>
    </source>
</evidence>
<dbReference type="CDD" id="cd03593">
    <property type="entry name" value="CLECT_NK_receptors_like"/>
    <property type="match status" value="1"/>
</dbReference>
<keyword evidence="5" id="KW-0472">Membrane</keyword>
<dbReference type="AlphaFoldDB" id="A0A9Q0Y2C5"/>
<comment type="caution">
    <text evidence="7">The sequence shown here is derived from an EMBL/GenBank/DDBJ whole genome shotgun (WGS) entry which is preliminary data.</text>
</comment>
<evidence type="ECO:0000256" key="5">
    <source>
        <dbReference type="SAM" id="Phobius"/>
    </source>
</evidence>
<dbReference type="GO" id="GO:0030246">
    <property type="term" value="F:carbohydrate binding"/>
    <property type="evidence" value="ECO:0007669"/>
    <property type="project" value="UniProtKB-KW"/>
</dbReference>
<dbReference type="InterPro" id="IPR052869">
    <property type="entry name" value="CLEC5A"/>
</dbReference>
<dbReference type="OrthoDB" id="7357196at2759"/>
<reference evidence="7" key="1">
    <citation type="journal article" date="2023" name="DNA Res.">
        <title>Chromosome-level genome assembly of Phrynocephalus forsythii using third-generation DNA sequencing and Hi-C analysis.</title>
        <authorList>
            <person name="Qi Y."/>
            <person name="Zhao W."/>
            <person name="Zhao Y."/>
            <person name="Niu C."/>
            <person name="Cao S."/>
            <person name="Zhang Y."/>
        </authorList>
    </citation>
    <scope>NUCLEOTIDE SEQUENCE</scope>
    <source>
        <tissue evidence="7">Muscle</tissue>
    </source>
</reference>
<evidence type="ECO:0000256" key="3">
    <source>
        <dbReference type="ARBA" id="ARBA00022525"/>
    </source>
</evidence>
<keyword evidence="3" id="KW-0964">Secreted</keyword>
<dbReference type="SUPFAM" id="SSF56436">
    <property type="entry name" value="C-type lectin-like"/>
    <property type="match status" value="1"/>
</dbReference>
<sequence>MAQDTLDHCHWVPLKLYRISFRLAAMAWQHMVPGVTLLLVKLMGTSLFLVFIPHIFPRGNITFVYEKNWTELQTTQSLPEATTTFPAASTRKAKIPSKPASWEGFAGNDYWFSEDVDSWLKSRMKCQEWNSDLVIITDRQELEFVSNKTRTADYFIGLTYSEADDRRLDRWLWNDQQELERSLFPMGAYVKGKECATIRGGKGKPASCYQKHHWICEKRNR</sequence>
<dbReference type="InterPro" id="IPR001304">
    <property type="entry name" value="C-type_lectin-like"/>
</dbReference>
<accession>A0A9Q0Y2C5</accession>
<feature type="domain" description="C-type lectin" evidence="6">
    <location>
        <begin position="105"/>
        <end position="217"/>
    </location>
</feature>
<dbReference type="InterPro" id="IPR033992">
    <property type="entry name" value="NKR-like_CTLD"/>
</dbReference>
<dbReference type="InterPro" id="IPR016187">
    <property type="entry name" value="CTDL_fold"/>
</dbReference>
<dbReference type="Pfam" id="PF00059">
    <property type="entry name" value="Lectin_C"/>
    <property type="match status" value="1"/>
</dbReference>
<dbReference type="GO" id="GO:0016020">
    <property type="term" value="C:membrane"/>
    <property type="evidence" value="ECO:0007669"/>
    <property type="project" value="UniProtKB-SubCell"/>
</dbReference>
<dbReference type="SMART" id="SM00034">
    <property type="entry name" value="CLECT"/>
    <property type="match status" value="1"/>
</dbReference>